<comment type="similarity">
    <text evidence="3 12">Belongs to the class-II aminoacyl-tRNA synthetase family. Type-1 seryl-tRNA synthetase subfamily.</text>
</comment>
<evidence type="ECO:0000256" key="15">
    <source>
        <dbReference type="SAM" id="Coils"/>
    </source>
</evidence>
<comment type="subunit">
    <text evidence="12">Homodimer. The tRNA molecule binds across the dimer.</text>
</comment>
<evidence type="ECO:0000256" key="10">
    <source>
        <dbReference type="ARBA" id="ARBA00047929"/>
    </source>
</evidence>
<feature type="region of interest" description="Disordered" evidence="16">
    <location>
        <begin position="41"/>
        <end position="68"/>
    </location>
</feature>
<dbReference type="GO" id="GO:0006434">
    <property type="term" value="P:seryl-tRNA aminoacylation"/>
    <property type="evidence" value="ECO:0007669"/>
    <property type="project" value="UniProtKB-UniRule"/>
</dbReference>
<dbReference type="PANTHER" id="PTHR43697:SF1">
    <property type="entry name" value="SERINE--TRNA LIGASE"/>
    <property type="match status" value="1"/>
</dbReference>
<feature type="binding site" evidence="12 13">
    <location>
        <position position="296"/>
    </location>
    <ligand>
        <name>L-serine</name>
        <dbReference type="ChEBI" id="CHEBI:33384"/>
    </ligand>
</feature>
<dbReference type="CDD" id="cd00770">
    <property type="entry name" value="SerRS_core"/>
    <property type="match status" value="1"/>
</dbReference>
<protein>
    <recommendedName>
        <fullName evidence="12">Serine--tRNA ligase</fullName>
        <ecNumber evidence="12">6.1.1.11</ecNumber>
    </recommendedName>
    <alternativeName>
        <fullName evidence="12">Seryl-tRNA synthetase</fullName>
        <shortName evidence="12">SerRS</shortName>
    </alternativeName>
    <alternativeName>
        <fullName evidence="12">Seryl-tRNA(Ser/Sec) synthetase</fullName>
    </alternativeName>
</protein>
<dbReference type="InterPro" id="IPR002317">
    <property type="entry name" value="Ser-tRNA-ligase_type_1"/>
</dbReference>
<evidence type="ECO:0000256" key="13">
    <source>
        <dbReference type="PIRSR" id="PIRSR001529-1"/>
    </source>
</evidence>
<evidence type="ECO:0000256" key="14">
    <source>
        <dbReference type="PIRSR" id="PIRSR001529-2"/>
    </source>
</evidence>
<dbReference type="Proteomes" id="UP000189966">
    <property type="component" value="Unassembled WGS sequence"/>
</dbReference>
<keyword evidence="15" id="KW-0175">Coiled coil</keyword>
<dbReference type="EC" id="6.1.1.11" evidence="12"/>
<dbReference type="FunFam" id="3.30.930.10:FF:000018">
    <property type="entry name" value="Serine--tRNA ligase"/>
    <property type="match status" value="1"/>
</dbReference>
<keyword evidence="7 12" id="KW-0067">ATP-binding</keyword>
<evidence type="ECO:0000313" key="18">
    <source>
        <dbReference type="EMBL" id="SKC32902.1"/>
    </source>
</evidence>
<reference evidence="18 19" key="1">
    <citation type="submission" date="2017-02" db="EMBL/GenBank/DDBJ databases">
        <authorList>
            <person name="Peterson S.W."/>
        </authorList>
    </citation>
    <scope>NUCLEOTIDE SEQUENCE [LARGE SCALE GENOMIC DNA]</scope>
    <source>
        <strain evidence="19">type strain: NCCB 100098</strain>
    </source>
</reference>
<evidence type="ECO:0000256" key="4">
    <source>
        <dbReference type="ARBA" id="ARBA00022490"/>
    </source>
</evidence>
<comment type="caution">
    <text evidence="12">Lacks conserved residue(s) required for the propagation of feature annotation.</text>
</comment>
<dbReference type="GO" id="GO:0005737">
    <property type="term" value="C:cytoplasm"/>
    <property type="evidence" value="ECO:0007669"/>
    <property type="project" value="UniProtKB-SubCell"/>
</dbReference>
<evidence type="ECO:0000256" key="1">
    <source>
        <dbReference type="ARBA" id="ARBA00004496"/>
    </source>
</evidence>
<feature type="binding site" evidence="12">
    <location>
        <position position="396"/>
    </location>
    <ligand>
        <name>L-serine</name>
        <dbReference type="ChEBI" id="CHEBI:33384"/>
    </ligand>
</feature>
<evidence type="ECO:0000256" key="2">
    <source>
        <dbReference type="ARBA" id="ARBA00005045"/>
    </source>
</evidence>
<evidence type="ECO:0000256" key="9">
    <source>
        <dbReference type="ARBA" id="ARBA00023146"/>
    </source>
</evidence>
<feature type="binding site" evidence="13">
    <location>
        <position position="273"/>
    </location>
    <ligand>
        <name>L-serine</name>
        <dbReference type="ChEBI" id="CHEBI:33384"/>
    </ligand>
</feature>
<feature type="coiled-coil region" evidence="15">
    <location>
        <begin position="77"/>
        <end position="104"/>
    </location>
</feature>
<name>A0A1T5I1L0_9GAMM</name>
<dbReference type="SUPFAM" id="SSF46589">
    <property type="entry name" value="tRNA-binding arm"/>
    <property type="match status" value="1"/>
</dbReference>
<evidence type="ECO:0000256" key="5">
    <source>
        <dbReference type="ARBA" id="ARBA00022598"/>
    </source>
</evidence>
<evidence type="ECO:0000313" key="19">
    <source>
        <dbReference type="Proteomes" id="UP000189966"/>
    </source>
</evidence>
<organism evidence="18 19">
    <name type="scientific">Photobacterium piscicola</name>
    <dbReference type="NCBI Taxonomy" id="1378299"/>
    <lineage>
        <taxon>Bacteria</taxon>
        <taxon>Pseudomonadati</taxon>
        <taxon>Pseudomonadota</taxon>
        <taxon>Gammaproteobacteria</taxon>
        <taxon>Vibrionales</taxon>
        <taxon>Vibrionaceae</taxon>
        <taxon>Photobacterium</taxon>
    </lineage>
</organism>
<evidence type="ECO:0000256" key="12">
    <source>
        <dbReference type="HAMAP-Rule" id="MF_00176"/>
    </source>
</evidence>
<dbReference type="UniPathway" id="UPA00906">
    <property type="reaction ID" value="UER00895"/>
</dbReference>
<dbReference type="InterPro" id="IPR010978">
    <property type="entry name" value="tRNA-bd_arm"/>
</dbReference>
<keyword evidence="6 12" id="KW-0547">Nucleotide-binding</keyword>
<keyword evidence="8 12" id="KW-0648">Protein biosynthesis</keyword>
<comment type="catalytic activity">
    <reaction evidence="11 12">
        <text>tRNA(Ser) + L-serine + ATP = L-seryl-tRNA(Ser) + AMP + diphosphate + H(+)</text>
        <dbReference type="Rhea" id="RHEA:12292"/>
        <dbReference type="Rhea" id="RHEA-COMP:9669"/>
        <dbReference type="Rhea" id="RHEA-COMP:9703"/>
        <dbReference type="ChEBI" id="CHEBI:15378"/>
        <dbReference type="ChEBI" id="CHEBI:30616"/>
        <dbReference type="ChEBI" id="CHEBI:33019"/>
        <dbReference type="ChEBI" id="CHEBI:33384"/>
        <dbReference type="ChEBI" id="CHEBI:78442"/>
        <dbReference type="ChEBI" id="CHEBI:78533"/>
        <dbReference type="ChEBI" id="CHEBI:456215"/>
        <dbReference type="EC" id="6.1.1.11"/>
    </reaction>
</comment>
<dbReference type="Gene3D" id="3.30.930.10">
    <property type="entry name" value="Bira Bifunctional Protein, Domain 2"/>
    <property type="match status" value="1"/>
</dbReference>
<dbReference type="InterPro" id="IPR006195">
    <property type="entry name" value="aa-tRNA-synth_II"/>
</dbReference>
<feature type="domain" description="Aminoacyl-transfer RNA synthetases class-II family profile" evidence="17">
    <location>
        <begin position="173"/>
        <end position="421"/>
    </location>
</feature>
<feature type="compositionally biased region" description="Polar residues" evidence="16">
    <location>
        <begin position="49"/>
        <end position="58"/>
    </location>
</feature>
<sequence>MLDSKLLRTELDETAAKLARRGFNLDVETLRNLEEQRKSLQVKTEELQAQRNSRSKSIGQAKAKGDHAEAERIMAEVGNLGSELDEAKTALAELQTQLDTITQMLPNIADESVPTGKDESENVEVSRWGQPKAYDFEVKDHVDLGEMAGGLDFASAVKITGARFIVMKGQFARLHRAIAQFMLDLHTEEHGYTEMYVPYLVNADSLFGTGQLPKFGEDLFHTQPLTEKVNDEEPRVLSLIPTAEVPVTNMMRDTITDEADLPIKMTAHTPCFRSEAGSYGRDTRGLIRMHQFDKVELVQITRPEDSMAALEELTGHAEKVLQLLELPYRKVVLCTGDMGFGSCKTYDLEVWVPAQETYREISSCSNMWDFQARRMQARFRRKGEKKPELLHTLNGSGLAVGRTMVAILENNQEADGRIMIPEVLRKYMRNATHIG</sequence>
<dbReference type="RefSeq" id="WP_080157891.1">
    <property type="nucleotide sequence ID" value="NZ_CP175534.1"/>
</dbReference>
<dbReference type="SUPFAM" id="SSF55681">
    <property type="entry name" value="Class II aaRS and biotin synthetases"/>
    <property type="match status" value="1"/>
</dbReference>
<dbReference type="GO" id="GO:0005524">
    <property type="term" value="F:ATP binding"/>
    <property type="evidence" value="ECO:0007669"/>
    <property type="project" value="UniProtKB-UniRule"/>
</dbReference>
<dbReference type="HAMAP" id="MF_00176">
    <property type="entry name" value="Ser_tRNA_synth_type1"/>
    <property type="match status" value="1"/>
</dbReference>
<dbReference type="OrthoDB" id="9804647at2"/>
<feature type="binding site" evidence="12">
    <location>
        <begin position="242"/>
        <end position="244"/>
    </location>
    <ligand>
        <name>L-serine</name>
        <dbReference type="ChEBI" id="CHEBI:33384"/>
    </ligand>
</feature>
<dbReference type="Pfam" id="PF00587">
    <property type="entry name" value="tRNA-synt_2b"/>
    <property type="match status" value="1"/>
</dbReference>
<comment type="domain">
    <text evidence="12">Consists of two distinct domains, a catalytic core and a N-terminal extension that is involved in tRNA binding.</text>
</comment>
<keyword evidence="5 12" id="KW-0436">Ligase</keyword>
<dbReference type="Gene3D" id="1.10.287.40">
    <property type="entry name" value="Serine-tRNA synthetase, tRNA binding domain"/>
    <property type="match status" value="1"/>
</dbReference>
<dbReference type="EMBL" id="FUZI01000004">
    <property type="protein sequence ID" value="SKC32902.1"/>
    <property type="molecule type" value="Genomic_DNA"/>
</dbReference>
<dbReference type="PRINTS" id="PR00981">
    <property type="entry name" value="TRNASYNTHSER"/>
</dbReference>
<keyword evidence="4 12" id="KW-0963">Cytoplasm</keyword>
<dbReference type="InterPro" id="IPR045864">
    <property type="entry name" value="aa-tRNA-synth_II/BPL/LPL"/>
</dbReference>
<proteinExistence type="inferred from homology"/>
<evidence type="ECO:0000256" key="6">
    <source>
        <dbReference type="ARBA" id="ARBA00022741"/>
    </source>
</evidence>
<comment type="catalytic activity">
    <reaction evidence="10 12">
        <text>tRNA(Sec) + L-serine + ATP = L-seryl-tRNA(Sec) + AMP + diphosphate + H(+)</text>
        <dbReference type="Rhea" id="RHEA:42580"/>
        <dbReference type="Rhea" id="RHEA-COMP:9742"/>
        <dbReference type="Rhea" id="RHEA-COMP:10128"/>
        <dbReference type="ChEBI" id="CHEBI:15378"/>
        <dbReference type="ChEBI" id="CHEBI:30616"/>
        <dbReference type="ChEBI" id="CHEBI:33019"/>
        <dbReference type="ChEBI" id="CHEBI:33384"/>
        <dbReference type="ChEBI" id="CHEBI:78442"/>
        <dbReference type="ChEBI" id="CHEBI:78533"/>
        <dbReference type="ChEBI" id="CHEBI:456215"/>
        <dbReference type="EC" id="6.1.1.11"/>
    </reaction>
</comment>
<dbReference type="InterPro" id="IPR033729">
    <property type="entry name" value="SerRS_core"/>
</dbReference>
<dbReference type="NCBIfam" id="TIGR00414">
    <property type="entry name" value="serS"/>
    <property type="match status" value="1"/>
</dbReference>
<dbReference type="PANTHER" id="PTHR43697">
    <property type="entry name" value="SERYL-TRNA SYNTHETASE"/>
    <property type="match status" value="1"/>
</dbReference>
<dbReference type="PIRSF" id="PIRSF001529">
    <property type="entry name" value="Ser-tRNA-synth_IIa"/>
    <property type="match status" value="1"/>
</dbReference>
<dbReference type="PROSITE" id="PS50862">
    <property type="entry name" value="AA_TRNA_LIGASE_II"/>
    <property type="match status" value="1"/>
</dbReference>
<evidence type="ECO:0000259" key="17">
    <source>
        <dbReference type="PROSITE" id="PS50862"/>
    </source>
</evidence>
<feature type="binding site" evidence="12 14">
    <location>
        <begin position="273"/>
        <end position="275"/>
    </location>
    <ligand>
        <name>ATP</name>
        <dbReference type="ChEBI" id="CHEBI:30616"/>
    </ligand>
</feature>
<evidence type="ECO:0000256" key="7">
    <source>
        <dbReference type="ARBA" id="ARBA00022840"/>
    </source>
</evidence>
<feature type="binding site" evidence="13">
    <location>
        <position position="242"/>
    </location>
    <ligand>
        <name>L-serine</name>
        <dbReference type="ChEBI" id="CHEBI:33384"/>
    </ligand>
</feature>
<comment type="pathway">
    <text evidence="2 12">Aminoacyl-tRNA biosynthesis; selenocysteinyl-tRNA(Sec) biosynthesis; L-seryl-tRNA(Sec) from L-serine and tRNA(Sec): step 1/1.</text>
</comment>
<keyword evidence="9 12" id="KW-0030">Aminoacyl-tRNA synthetase</keyword>
<evidence type="ECO:0000256" key="3">
    <source>
        <dbReference type="ARBA" id="ARBA00010728"/>
    </source>
</evidence>
<dbReference type="InterPro" id="IPR002314">
    <property type="entry name" value="aa-tRNA-synt_IIb"/>
</dbReference>
<dbReference type="InterPro" id="IPR042103">
    <property type="entry name" value="SerRS_1_N_sf"/>
</dbReference>
<evidence type="ECO:0000256" key="11">
    <source>
        <dbReference type="ARBA" id="ARBA00048823"/>
    </source>
</evidence>
<dbReference type="GO" id="GO:0016260">
    <property type="term" value="P:selenocysteine biosynthetic process"/>
    <property type="evidence" value="ECO:0007669"/>
    <property type="project" value="UniProtKB-UniRule"/>
</dbReference>
<evidence type="ECO:0000256" key="8">
    <source>
        <dbReference type="ARBA" id="ARBA00022917"/>
    </source>
</evidence>
<gene>
    <name evidence="12 18" type="primary">serS</name>
    <name evidence="18" type="ORF">CZ809_02430</name>
</gene>
<comment type="subcellular location">
    <subcellularLocation>
        <location evidence="1 12">Cytoplasm</location>
    </subcellularLocation>
</comment>
<feature type="binding site" evidence="13">
    <location>
        <position position="394"/>
    </location>
    <ligand>
        <name>L-serine</name>
        <dbReference type="ChEBI" id="CHEBI:33384"/>
    </ligand>
</feature>
<dbReference type="Pfam" id="PF02403">
    <property type="entry name" value="Seryl_tRNA_N"/>
    <property type="match status" value="1"/>
</dbReference>
<accession>A0A1T5I1L0</accession>
<dbReference type="GO" id="GO:0004828">
    <property type="term" value="F:serine-tRNA ligase activity"/>
    <property type="evidence" value="ECO:0007669"/>
    <property type="project" value="UniProtKB-UniRule"/>
</dbReference>
<dbReference type="InterPro" id="IPR015866">
    <property type="entry name" value="Ser-tRNA-synth_1_N"/>
</dbReference>
<evidence type="ECO:0000256" key="16">
    <source>
        <dbReference type="SAM" id="MobiDB-lite"/>
    </source>
</evidence>
<feature type="binding site" evidence="12 14">
    <location>
        <begin position="360"/>
        <end position="363"/>
    </location>
    <ligand>
        <name>ATP</name>
        <dbReference type="ChEBI" id="CHEBI:30616"/>
    </ligand>
</feature>
<comment type="function">
    <text evidence="12">Catalyzes the attachment of serine to tRNA(Ser). Is also able to aminoacylate tRNA(Sec) with serine, to form the misacylated tRNA L-seryl-tRNA(Sec), which will be further converted into selenocysteinyl-tRNA(Sec).</text>
</comment>
<dbReference type="AlphaFoldDB" id="A0A1T5I1L0"/>